<accession>B9M463</accession>
<dbReference type="PANTHER" id="PTHR34475:SF1">
    <property type="entry name" value="CYTOSKELETON PROTEIN RODZ"/>
    <property type="match status" value="1"/>
</dbReference>
<dbReference type="STRING" id="316067.Geob_3175"/>
<dbReference type="CDD" id="cd06257">
    <property type="entry name" value="DnaJ"/>
    <property type="match status" value="1"/>
</dbReference>
<evidence type="ECO:0000313" key="2">
    <source>
        <dbReference type="EMBL" id="ACM21518.1"/>
    </source>
</evidence>
<dbReference type="InterPro" id="IPR001387">
    <property type="entry name" value="Cro/C1-type_HTH"/>
</dbReference>
<dbReference type="SUPFAM" id="SSF46565">
    <property type="entry name" value="Chaperone J-domain"/>
    <property type="match status" value="1"/>
</dbReference>
<dbReference type="PROSITE" id="PS50076">
    <property type="entry name" value="DNAJ_2"/>
    <property type="match status" value="1"/>
</dbReference>
<dbReference type="GO" id="GO:0003677">
    <property type="term" value="F:DNA binding"/>
    <property type="evidence" value="ECO:0007669"/>
    <property type="project" value="InterPro"/>
</dbReference>
<dbReference type="PANTHER" id="PTHR34475">
    <property type="match status" value="1"/>
</dbReference>
<dbReference type="KEGG" id="geo:Geob_3175"/>
<dbReference type="AlphaFoldDB" id="B9M463"/>
<dbReference type="eggNOG" id="COG1426">
    <property type="taxonomic scope" value="Bacteria"/>
</dbReference>
<dbReference type="SUPFAM" id="SSF47413">
    <property type="entry name" value="lambda repressor-like DNA-binding domains"/>
    <property type="match status" value="1"/>
</dbReference>
<gene>
    <name evidence="2" type="ordered locus">Geob_3175</name>
</gene>
<dbReference type="EMBL" id="CP001390">
    <property type="protein sequence ID" value="ACM21518.1"/>
    <property type="molecule type" value="Genomic_DNA"/>
</dbReference>
<evidence type="ECO:0000259" key="1">
    <source>
        <dbReference type="PROSITE" id="PS50076"/>
    </source>
</evidence>
<evidence type="ECO:0000313" key="3">
    <source>
        <dbReference type="Proteomes" id="UP000007721"/>
    </source>
</evidence>
<dbReference type="Pfam" id="PF13413">
    <property type="entry name" value="HTH_25"/>
    <property type="match status" value="1"/>
</dbReference>
<dbReference type="CDD" id="cd00093">
    <property type="entry name" value="HTH_XRE"/>
    <property type="match status" value="1"/>
</dbReference>
<proteinExistence type="predicted"/>
<keyword evidence="3" id="KW-1185">Reference proteome</keyword>
<protein>
    <recommendedName>
        <fullName evidence="1">J domain-containing protein</fullName>
    </recommendedName>
</protein>
<dbReference type="InterPro" id="IPR036869">
    <property type="entry name" value="J_dom_sf"/>
</dbReference>
<sequence>MNESYEILGLNSGADRSEVKRAYQRLRDLYSQDSLAIYSLVNESERKGRLEQIESAYQGILTFLRQRKDKEENDFAEDSPSASMPDPEVATGAYLRWAREQAGLSIRQLADRTKISSGKLEDIESERIDHLPPPVYLRGFVFEFARSLGLANAFQLSELYLRRVSADPRD</sequence>
<dbReference type="InterPro" id="IPR050400">
    <property type="entry name" value="Bact_Cytoskel_RodZ"/>
</dbReference>
<dbReference type="InterPro" id="IPR001623">
    <property type="entry name" value="DnaJ_domain"/>
</dbReference>
<dbReference type="Gene3D" id="1.10.287.110">
    <property type="entry name" value="DnaJ domain"/>
    <property type="match status" value="1"/>
</dbReference>
<organism evidence="2 3">
    <name type="scientific">Geotalea daltonii (strain DSM 22248 / JCM 15807 / FRC-32)</name>
    <name type="common">Geobacter daltonii</name>
    <dbReference type="NCBI Taxonomy" id="316067"/>
    <lineage>
        <taxon>Bacteria</taxon>
        <taxon>Pseudomonadati</taxon>
        <taxon>Thermodesulfobacteriota</taxon>
        <taxon>Desulfuromonadia</taxon>
        <taxon>Geobacterales</taxon>
        <taxon>Geobacteraceae</taxon>
        <taxon>Geotalea</taxon>
    </lineage>
</organism>
<name>B9M463_GEODF</name>
<dbReference type="Proteomes" id="UP000007721">
    <property type="component" value="Chromosome"/>
</dbReference>
<dbReference type="InterPro" id="IPR010982">
    <property type="entry name" value="Lambda_DNA-bd_dom_sf"/>
</dbReference>
<dbReference type="HOGENOM" id="CLU_1568506_0_0_7"/>
<reference evidence="2 3" key="1">
    <citation type="submission" date="2009-01" db="EMBL/GenBank/DDBJ databases">
        <title>Complete sequence of Geobacter sp. FRC-32.</title>
        <authorList>
            <consortium name="US DOE Joint Genome Institute"/>
            <person name="Lucas S."/>
            <person name="Copeland A."/>
            <person name="Lapidus A."/>
            <person name="Glavina del Rio T."/>
            <person name="Dalin E."/>
            <person name="Tice H."/>
            <person name="Bruce D."/>
            <person name="Goodwin L."/>
            <person name="Pitluck S."/>
            <person name="Saunders E."/>
            <person name="Brettin T."/>
            <person name="Detter J.C."/>
            <person name="Han C."/>
            <person name="Larimer F."/>
            <person name="Land M."/>
            <person name="Hauser L."/>
            <person name="Kyrpides N."/>
            <person name="Ovchinnikova G."/>
            <person name="Kostka J."/>
            <person name="Richardson P."/>
        </authorList>
    </citation>
    <scope>NUCLEOTIDE SEQUENCE [LARGE SCALE GENOMIC DNA]</scope>
    <source>
        <strain evidence="3">DSM 22248 / JCM 15807 / FRC-32</strain>
    </source>
</reference>
<feature type="domain" description="J" evidence="1">
    <location>
        <begin position="3"/>
        <end position="74"/>
    </location>
</feature>
<dbReference type="RefSeq" id="WP_012648246.1">
    <property type="nucleotide sequence ID" value="NC_011979.1"/>
</dbReference>
<dbReference type="Gene3D" id="1.10.260.40">
    <property type="entry name" value="lambda repressor-like DNA-binding domains"/>
    <property type="match status" value="1"/>
</dbReference>